<evidence type="ECO:0000313" key="3">
    <source>
        <dbReference type="Proteomes" id="UP000176803"/>
    </source>
</evidence>
<proteinExistence type="predicted"/>
<dbReference type="EMBL" id="MGAC01000027">
    <property type="protein sequence ID" value="OGK37918.1"/>
    <property type="molecule type" value="Genomic_DNA"/>
</dbReference>
<evidence type="ECO:0000313" key="2">
    <source>
        <dbReference type="EMBL" id="OGK37918.1"/>
    </source>
</evidence>
<keyword evidence="1" id="KW-0812">Transmembrane</keyword>
<keyword evidence="1" id="KW-1133">Transmembrane helix</keyword>
<evidence type="ECO:0000256" key="1">
    <source>
        <dbReference type="SAM" id="Phobius"/>
    </source>
</evidence>
<accession>A0A1F7I3J3</accession>
<dbReference type="Proteomes" id="UP000176803">
    <property type="component" value="Unassembled WGS sequence"/>
</dbReference>
<keyword evidence="1" id="KW-0472">Membrane</keyword>
<reference evidence="2 3" key="1">
    <citation type="journal article" date="2016" name="Nat. Commun.">
        <title>Thousands of microbial genomes shed light on interconnected biogeochemical processes in an aquifer system.</title>
        <authorList>
            <person name="Anantharaman K."/>
            <person name="Brown C.T."/>
            <person name="Hug L.A."/>
            <person name="Sharon I."/>
            <person name="Castelle C.J."/>
            <person name="Probst A.J."/>
            <person name="Thomas B.C."/>
            <person name="Singh A."/>
            <person name="Wilkins M.J."/>
            <person name="Karaoz U."/>
            <person name="Brodie E.L."/>
            <person name="Williams K.H."/>
            <person name="Hubbard S.S."/>
            <person name="Banfield J.F."/>
        </authorList>
    </citation>
    <scope>NUCLEOTIDE SEQUENCE [LARGE SCALE GENOMIC DNA]</scope>
</reference>
<organism evidence="2 3">
    <name type="scientific">Candidatus Roizmanbacteria bacterium RIFCSPHIGHO2_12_FULL_41_11</name>
    <dbReference type="NCBI Taxonomy" id="1802052"/>
    <lineage>
        <taxon>Bacteria</taxon>
        <taxon>Candidatus Roizmaniibacteriota</taxon>
    </lineage>
</organism>
<comment type="caution">
    <text evidence="2">The sequence shown here is derived from an EMBL/GenBank/DDBJ whole genome shotgun (WGS) entry which is preliminary data.</text>
</comment>
<sequence>MENKTKKLVDTFIQKTSTSIFIFLLIIVTLAIIFKNPASRNNLVYQTKPTIAPPEAVQKVVSPAVKQAQKDSLNKAKFDLQGPLICDYANRDLTATAYIKSHLVLVKLKSKEEISKILLKGDCLYQWVDQQKSGTKSCGISPYLPLIDSLTKMNLFGGLDGLIGSMSQSGLASPISPPSVNNLLKSCVKKPVDDSLFVFPDNIRFIEKPLLK</sequence>
<name>A0A1F7I3J3_9BACT</name>
<feature type="transmembrane region" description="Helical" evidence="1">
    <location>
        <begin position="12"/>
        <end position="34"/>
    </location>
</feature>
<dbReference type="AlphaFoldDB" id="A0A1F7I3J3"/>
<protein>
    <submittedName>
        <fullName evidence="2">Uncharacterized protein</fullName>
    </submittedName>
</protein>
<gene>
    <name evidence="2" type="ORF">A3F03_01170</name>
</gene>